<keyword evidence="5 6" id="KW-0472">Membrane</keyword>
<evidence type="ECO:0000313" key="7">
    <source>
        <dbReference type="EMBL" id="MCZ4091299.1"/>
    </source>
</evidence>
<proteinExistence type="predicted"/>
<evidence type="ECO:0000256" key="3">
    <source>
        <dbReference type="ARBA" id="ARBA00022692"/>
    </source>
</evidence>
<keyword evidence="2" id="KW-1003">Cell membrane</keyword>
<name>A0ABT4KHJ5_9HYPH</name>
<dbReference type="EMBL" id="JAPVOI010000004">
    <property type="protein sequence ID" value="MCZ4091299.1"/>
    <property type="molecule type" value="Genomic_DNA"/>
</dbReference>
<evidence type="ECO:0000256" key="4">
    <source>
        <dbReference type="ARBA" id="ARBA00022989"/>
    </source>
</evidence>
<organism evidence="7 8">
    <name type="scientific">Sinorhizobium psoraleae</name>
    <dbReference type="NCBI Taxonomy" id="520838"/>
    <lineage>
        <taxon>Bacteria</taxon>
        <taxon>Pseudomonadati</taxon>
        <taxon>Pseudomonadota</taxon>
        <taxon>Alphaproteobacteria</taxon>
        <taxon>Hyphomicrobiales</taxon>
        <taxon>Rhizobiaceae</taxon>
        <taxon>Sinorhizobium/Ensifer group</taxon>
        <taxon>Sinorhizobium</taxon>
    </lineage>
</organism>
<evidence type="ECO:0000256" key="1">
    <source>
        <dbReference type="ARBA" id="ARBA00004651"/>
    </source>
</evidence>
<comment type="caution">
    <text evidence="7">The sequence shown here is derived from an EMBL/GenBank/DDBJ whole genome shotgun (WGS) entry which is preliminary data.</text>
</comment>
<feature type="transmembrane region" description="Helical" evidence="6">
    <location>
        <begin position="177"/>
        <end position="200"/>
    </location>
</feature>
<evidence type="ECO:0000313" key="8">
    <source>
        <dbReference type="Proteomes" id="UP001079430"/>
    </source>
</evidence>
<feature type="transmembrane region" description="Helical" evidence="6">
    <location>
        <begin position="37"/>
        <end position="54"/>
    </location>
</feature>
<feature type="transmembrane region" description="Helical" evidence="6">
    <location>
        <begin position="61"/>
        <end position="85"/>
    </location>
</feature>
<feature type="transmembrane region" description="Helical" evidence="6">
    <location>
        <begin position="97"/>
        <end position="116"/>
    </location>
</feature>
<feature type="transmembrane region" description="Helical" evidence="6">
    <location>
        <begin position="128"/>
        <end position="152"/>
    </location>
</feature>
<gene>
    <name evidence="7" type="ORF">O3W52_14865</name>
</gene>
<dbReference type="Proteomes" id="UP001079430">
    <property type="component" value="Unassembled WGS sequence"/>
</dbReference>
<evidence type="ECO:0000256" key="6">
    <source>
        <dbReference type="SAM" id="Phobius"/>
    </source>
</evidence>
<keyword evidence="4 6" id="KW-1133">Transmembrane helix</keyword>
<keyword evidence="3 6" id="KW-0812">Transmembrane</keyword>
<comment type="subcellular location">
    <subcellularLocation>
        <location evidence="1">Cell membrane</location>
        <topology evidence="1">Multi-pass membrane protein</topology>
    </subcellularLocation>
</comment>
<dbReference type="InterPro" id="IPR019108">
    <property type="entry name" value="Caa3_assmbl_CtaG-rel"/>
</dbReference>
<evidence type="ECO:0000256" key="2">
    <source>
        <dbReference type="ARBA" id="ARBA00022475"/>
    </source>
</evidence>
<reference evidence="7" key="1">
    <citation type="submission" date="2022-10" db="EMBL/GenBank/DDBJ databases">
        <title>Whole genome sequencing of three plant growth promoting bacteria isolated from Vachellia tortilis subsp. raddiana in Morocco.</title>
        <authorList>
            <person name="Hnini M."/>
            <person name="Zouagui R."/>
            <person name="Zouagui H."/>
            <person name="Chemao Elfihri M.-W."/>
            <person name="Ibrahimi A."/>
            <person name="Sbabou L."/>
            <person name="Aurag J."/>
        </authorList>
    </citation>
    <scope>NUCLEOTIDE SEQUENCE</scope>
    <source>
        <strain evidence="7">LMR678</strain>
    </source>
</reference>
<accession>A0ABT4KHJ5</accession>
<evidence type="ECO:0000256" key="5">
    <source>
        <dbReference type="ARBA" id="ARBA00023136"/>
    </source>
</evidence>
<dbReference type="RefSeq" id="WP_269280974.1">
    <property type="nucleotide sequence ID" value="NZ_JAPVOI010000004.1"/>
</dbReference>
<keyword evidence="8" id="KW-1185">Reference proteome</keyword>
<sequence>MRRLALLSGMALLALILTGSLLPGSQGSFTAHMLAHMGIVAIAAPLIAMGLSTLRIHRSAAALLFAPATPLIASFVEFVVVWTWHAPILRALARTDVAALLLEQATFLAAGLFLWLSCIGQYGGRDQTALSGAFALLLTSVHMTLMGVLLALSPRPLYGRGSVVCFGNPLSAEQDQVLGGVIMLAVGAVVYLTGGVTLLARLLAPGHQRKAEG</sequence>
<dbReference type="Pfam" id="PF09678">
    <property type="entry name" value="Caa3_CtaG"/>
    <property type="match status" value="1"/>
</dbReference>
<protein>
    <submittedName>
        <fullName evidence="7">Cytochrome c oxidase assembly protein</fullName>
    </submittedName>
</protein>